<dbReference type="EMBL" id="JYDP01000005">
    <property type="protein sequence ID" value="KRZ17729.1"/>
    <property type="molecule type" value="Genomic_DNA"/>
</dbReference>
<evidence type="ECO:0000313" key="2">
    <source>
        <dbReference type="EMBL" id="KRZ17730.1"/>
    </source>
</evidence>
<dbReference type="OrthoDB" id="5918127at2759"/>
<feature type="transmembrane region" description="Helical" evidence="1">
    <location>
        <begin position="189"/>
        <end position="208"/>
    </location>
</feature>
<feature type="non-terminal residue" evidence="2">
    <location>
        <position position="1"/>
    </location>
</feature>
<dbReference type="PANTHER" id="PTHR40288:SF2">
    <property type="entry name" value="G PROTEIN-COUPLED RECEPTOR-RELATED"/>
    <property type="match status" value="1"/>
</dbReference>
<keyword evidence="1" id="KW-0472">Membrane</keyword>
<sequence length="268" mass="30224">LKSKDSVGFGISWFDLDSKKKQICFSSCSRVINCSCKTYNHGQRSKLTALMRLCGGVCVIDDHQTHVWKWSAENQLISTVFAAVQLLIVTASFAQHAYSMCNGEGVFNCQFNTTVAGKNHSQFLAVDVIVFDYGLFQQLLGTDKCVANHLDGGYMRFVWCLVHLISLLLLLVQVALLPRIAQPALLRPAVFVQSIYSLGLIILLLATLPKMLSALINRFGEVSTNTSIYFVGTFFNWIFTLILWHFYWYVKALRRPPTARYKKSTTSE</sequence>
<feature type="transmembrane region" description="Helical" evidence="1">
    <location>
        <begin position="76"/>
        <end position="98"/>
    </location>
</feature>
<keyword evidence="1" id="KW-0812">Transmembrane</keyword>
<gene>
    <name evidence="2" type="ORF">T11_8590</name>
</gene>
<reference evidence="2 3" key="1">
    <citation type="submission" date="2015-01" db="EMBL/GenBank/DDBJ databases">
        <title>Evolution of Trichinella species and genotypes.</title>
        <authorList>
            <person name="Korhonen P.K."/>
            <person name="Edoardo P."/>
            <person name="Giuseppe L.R."/>
            <person name="Gasser R.B."/>
        </authorList>
    </citation>
    <scope>NUCLEOTIDE SEQUENCE [LARGE SCALE GENOMIC DNA]</scope>
    <source>
        <strain evidence="2">ISS1029</strain>
    </source>
</reference>
<keyword evidence="3" id="KW-1185">Reference proteome</keyword>
<feature type="transmembrane region" description="Helical" evidence="1">
    <location>
        <begin position="156"/>
        <end position="177"/>
    </location>
</feature>
<keyword evidence="1" id="KW-1133">Transmembrane helix</keyword>
<accession>A0A0V1I5U3</accession>
<proteinExistence type="predicted"/>
<organism evidence="2 3">
    <name type="scientific">Trichinella zimbabwensis</name>
    <dbReference type="NCBI Taxonomy" id="268475"/>
    <lineage>
        <taxon>Eukaryota</taxon>
        <taxon>Metazoa</taxon>
        <taxon>Ecdysozoa</taxon>
        <taxon>Nematoda</taxon>
        <taxon>Enoplea</taxon>
        <taxon>Dorylaimia</taxon>
        <taxon>Trichinellida</taxon>
        <taxon>Trichinellidae</taxon>
        <taxon>Trichinella</taxon>
    </lineage>
</organism>
<dbReference type="Proteomes" id="UP000055024">
    <property type="component" value="Unassembled WGS sequence"/>
</dbReference>
<name>A0A0V1I5U3_9BILA</name>
<evidence type="ECO:0000313" key="3">
    <source>
        <dbReference type="Proteomes" id="UP000055024"/>
    </source>
</evidence>
<evidence type="ECO:0000256" key="1">
    <source>
        <dbReference type="SAM" id="Phobius"/>
    </source>
</evidence>
<dbReference type="PANTHER" id="PTHR40288">
    <property type="entry name" value="PROTEIN CBG16535-RELATED"/>
    <property type="match status" value="1"/>
</dbReference>
<dbReference type="EMBL" id="JYDP01000005">
    <property type="protein sequence ID" value="KRZ17730.1"/>
    <property type="molecule type" value="Genomic_DNA"/>
</dbReference>
<feature type="transmembrane region" description="Helical" evidence="1">
    <location>
        <begin position="228"/>
        <end position="250"/>
    </location>
</feature>
<comment type="caution">
    <text evidence="2">The sequence shown here is derived from an EMBL/GenBank/DDBJ whole genome shotgun (WGS) entry which is preliminary data.</text>
</comment>
<dbReference type="AlphaFoldDB" id="A0A0V1I5U3"/>
<protein>
    <submittedName>
        <fullName evidence="2">Uncharacterized protein</fullName>
    </submittedName>
</protein>